<dbReference type="AlphaFoldDB" id="A0A2T0UL63"/>
<gene>
    <name evidence="2" type="ORF">B0I28_105387</name>
</gene>
<dbReference type="SMART" id="SM00458">
    <property type="entry name" value="RICIN"/>
    <property type="match status" value="1"/>
</dbReference>
<dbReference type="EMBL" id="PVTJ01000005">
    <property type="protein sequence ID" value="PRY58672.1"/>
    <property type="molecule type" value="Genomic_DNA"/>
</dbReference>
<proteinExistence type="predicted"/>
<evidence type="ECO:0000313" key="3">
    <source>
        <dbReference type="Proteomes" id="UP000238176"/>
    </source>
</evidence>
<dbReference type="Gene3D" id="3.20.20.80">
    <property type="entry name" value="Glycosidases"/>
    <property type="match status" value="1"/>
</dbReference>
<dbReference type="InterPro" id="IPR035992">
    <property type="entry name" value="Ricin_B-like_lectins"/>
</dbReference>
<dbReference type="GO" id="GO:0016787">
    <property type="term" value="F:hydrolase activity"/>
    <property type="evidence" value="ECO:0007669"/>
    <property type="project" value="UniProtKB-KW"/>
</dbReference>
<evidence type="ECO:0000259" key="1">
    <source>
        <dbReference type="SMART" id="SM00458"/>
    </source>
</evidence>
<sequence>MALRTLTKRGRAALLSVLALALTFGFQILAPSAGQAQTSLQVNLAADAGPSNGVGLGFLYGVTGDGSQPSDALLEPLRMNAFRAGGHMTRGWIEDGYRYGSATQTILDSITAQAERFTADPYNAQYQAILSDMYGAYGGQGAGTLYPCDNGDCSNWRTFVRTVVAELRDTGLPIAYDIWNEPDISIFWERPVNGTQYFQMWDSAVQEIRATDPDAVIVGPSFAYTPDRRPDQWNTWLRHTRDAGTLPDMITNHTLGNIDDPVEVGDDTLAALSANGIAPLPLSANEYQPQNMQTANVTAWYLARFAQSDYDNAMRGNWVCCLTPNLTGLLTQSGGTWQPTGNYWVMRAYADMTGTLVQTSGQVGGTAISAAKDQANGRAVAVIGNINGYTGSANVNVTGLSAVPWLTGGGSVHVTVQRIPEQAPLGSPLVVYSQDVSASSGSVSVPLTFQNSGDAFAVYLTPADGTGSDAGQLRGTASGRCLDVPNSTATAGTQVQIWDCHSASNQQWTYSGGQLSVYSGDSRRCLDAYENRTSPGTQAIIWPCHGGTNQQWTLGSDGTVRSVQSGLCLDVSGAATANGSKVVLWTCHGGANQRWTLT</sequence>
<organism evidence="2 3">
    <name type="scientific">Glycomyces artemisiae</name>
    <dbReference type="NCBI Taxonomy" id="1076443"/>
    <lineage>
        <taxon>Bacteria</taxon>
        <taxon>Bacillati</taxon>
        <taxon>Actinomycetota</taxon>
        <taxon>Actinomycetes</taxon>
        <taxon>Glycomycetales</taxon>
        <taxon>Glycomycetaceae</taxon>
        <taxon>Glycomyces</taxon>
    </lineage>
</organism>
<dbReference type="Proteomes" id="UP000238176">
    <property type="component" value="Unassembled WGS sequence"/>
</dbReference>
<protein>
    <submittedName>
        <fullName evidence="2">Glycosyl hydrolase family 39</fullName>
    </submittedName>
</protein>
<dbReference type="SUPFAM" id="SSF50370">
    <property type="entry name" value="Ricin B-like lectins"/>
    <property type="match status" value="1"/>
</dbReference>
<dbReference type="RefSeq" id="WP_106364731.1">
    <property type="nucleotide sequence ID" value="NZ_PVTJ01000005.1"/>
</dbReference>
<accession>A0A2T0UL63</accession>
<dbReference type="InterPro" id="IPR000772">
    <property type="entry name" value="Ricin_B_lectin"/>
</dbReference>
<dbReference type="OrthoDB" id="7594877at2"/>
<evidence type="ECO:0000313" key="2">
    <source>
        <dbReference type="EMBL" id="PRY58672.1"/>
    </source>
</evidence>
<dbReference type="SUPFAM" id="SSF51445">
    <property type="entry name" value="(Trans)glycosidases"/>
    <property type="match status" value="1"/>
</dbReference>
<dbReference type="PROSITE" id="PS50231">
    <property type="entry name" value="RICIN_B_LECTIN"/>
    <property type="match status" value="1"/>
</dbReference>
<keyword evidence="2" id="KW-0378">Hydrolase</keyword>
<feature type="domain" description="Ricin B lectin" evidence="1">
    <location>
        <begin position="468"/>
        <end position="598"/>
    </location>
</feature>
<reference evidence="2 3" key="1">
    <citation type="submission" date="2018-03" db="EMBL/GenBank/DDBJ databases">
        <title>Genomic Encyclopedia of Type Strains, Phase III (KMG-III): the genomes of soil and plant-associated and newly described type strains.</title>
        <authorList>
            <person name="Whitman W."/>
        </authorList>
    </citation>
    <scope>NUCLEOTIDE SEQUENCE [LARGE SCALE GENOMIC DNA]</scope>
    <source>
        <strain evidence="2 3">CGMCC 4.7067</strain>
    </source>
</reference>
<dbReference type="InterPro" id="IPR017853">
    <property type="entry name" value="GH"/>
</dbReference>
<dbReference type="Pfam" id="PF00652">
    <property type="entry name" value="Ricin_B_lectin"/>
    <property type="match status" value="1"/>
</dbReference>
<keyword evidence="3" id="KW-1185">Reference proteome</keyword>
<comment type="caution">
    <text evidence="2">The sequence shown here is derived from an EMBL/GenBank/DDBJ whole genome shotgun (WGS) entry which is preliminary data.</text>
</comment>
<dbReference type="CDD" id="cd23418">
    <property type="entry name" value="beta-trefoil_Ricin_XLN-like"/>
    <property type="match status" value="1"/>
</dbReference>
<name>A0A2T0UL63_9ACTN</name>
<dbReference type="Gene3D" id="2.80.10.50">
    <property type="match status" value="3"/>
</dbReference>